<dbReference type="Gene3D" id="2.40.160.50">
    <property type="entry name" value="membrane protein fhac: a member of the omp85/tpsb transporter family"/>
    <property type="match status" value="1"/>
</dbReference>
<dbReference type="PANTHER" id="PTHR12815">
    <property type="entry name" value="SORTING AND ASSEMBLY MACHINERY SAMM50 PROTEIN FAMILY MEMBER"/>
    <property type="match status" value="1"/>
</dbReference>
<evidence type="ECO:0000256" key="1">
    <source>
        <dbReference type="ARBA" id="ARBA00004370"/>
    </source>
</evidence>
<evidence type="ECO:0000256" key="2">
    <source>
        <dbReference type="ARBA" id="ARBA00022692"/>
    </source>
</evidence>
<proteinExistence type="predicted"/>
<evidence type="ECO:0000313" key="8">
    <source>
        <dbReference type="Proteomes" id="UP000321907"/>
    </source>
</evidence>
<reference evidence="7 8" key="1">
    <citation type="submission" date="2019-08" db="EMBL/GenBank/DDBJ databases">
        <title>Lewinella sp. strain SSH13 Genome sequencing and assembly.</title>
        <authorList>
            <person name="Kim I."/>
        </authorList>
    </citation>
    <scope>NUCLEOTIDE SEQUENCE [LARGE SCALE GENOMIC DNA]</scope>
    <source>
        <strain evidence="7 8">SSH13</strain>
    </source>
</reference>
<evidence type="ECO:0000256" key="3">
    <source>
        <dbReference type="ARBA" id="ARBA00022729"/>
    </source>
</evidence>
<keyword evidence="3" id="KW-0732">Signal</keyword>
<evidence type="ECO:0000256" key="5">
    <source>
        <dbReference type="ARBA" id="ARBA00023237"/>
    </source>
</evidence>
<name>A0A5C7FVP5_9BACT</name>
<organism evidence="7 8">
    <name type="scientific">Neolewinella aurantiaca</name>
    <dbReference type="NCBI Taxonomy" id="2602767"/>
    <lineage>
        <taxon>Bacteria</taxon>
        <taxon>Pseudomonadati</taxon>
        <taxon>Bacteroidota</taxon>
        <taxon>Saprospiria</taxon>
        <taxon>Saprospirales</taxon>
        <taxon>Lewinellaceae</taxon>
        <taxon>Neolewinella</taxon>
    </lineage>
</organism>
<evidence type="ECO:0000256" key="4">
    <source>
        <dbReference type="ARBA" id="ARBA00023136"/>
    </source>
</evidence>
<keyword evidence="5" id="KW-0998">Cell outer membrane</keyword>
<dbReference type="Pfam" id="PF01103">
    <property type="entry name" value="Omp85"/>
    <property type="match status" value="1"/>
</dbReference>
<dbReference type="InterPro" id="IPR000184">
    <property type="entry name" value="Bac_surfAg_D15"/>
</dbReference>
<dbReference type="Proteomes" id="UP000321907">
    <property type="component" value="Unassembled WGS sequence"/>
</dbReference>
<comment type="caution">
    <text evidence="7">The sequence shown here is derived from an EMBL/GenBank/DDBJ whole genome shotgun (WGS) entry which is preliminary data.</text>
</comment>
<evidence type="ECO:0000259" key="6">
    <source>
        <dbReference type="Pfam" id="PF01103"/>
    </source>
</evidence>
<keyword evidence="2" id="KW-0812">Transmembrane</keyword>
<keyword evidence="4" id="KW-0472">Membrane</keyword>
<dbReference type="GO" id="GO:0019867">
    <property type="term" value="C:outer membrane"/>
    <property type="evidence" value="ECO:0007669"/>
    <property type="project" value="InterPro"/>
</dbReference>
<feature type="domain" description="Bacterial surface antigen (D15)" evidence="6">
    <location>
        <begin position="618"/>
        <end position="783"/>
    </location>
</feature>
<dbReference type="RefSeq" id="WP_147930497.1">
    <property type="nucleotide sequence ID" value="NZ_VOXD01000012.1"/>
</dbReference>
<sequence>MKSVPGKPLFAPALRRPGFGLARTFVNAIAFCGIMIWLSSCSVSKYIPEGEYLYRGAAVNIEAPEGVDVAELTTEVNATLNNNTNNKNFILGYYQIWRWYRWQEKAAEKPEKYEDKDPKGTAPIFYNEALVESVNTLMENRASNNGYFNNEADFTLDTLTDPPEISADYTLTVGRPYTIDSLRRFWTDSSVSRIVEASLAEKTLLKRGARYDLDLIKAERQRWETQLRNAGYYYARADDFVFLADTVGGDHQVNMLLKLKDDTPPSHLYPQRISAINVYPNVNPRDTTRRFLADTVKIGGLNVLCDDCPLRPKIVDEAFAQESGDLYSPVEHDKTLRRLVNYNTFRYISMSYDPLPGTDSLLTLNATMQPRLQRRFEGEFGLTYNNARYFGPNVHLAYINRNLLKGAELLRLEGDFSYAISSGSDVRVPRSGIYGLTATLEVPRLWMPKRRKIIPRVMTSGTVISLGGKMENLSLRLSGFSSEIATNQLDELSAQVEEDPDAMESISLIQLSGKFGYTWRRRIAKSHALYPINIRFQDPRVSTPQLLDLARELGVAPGAENGASRFDRMIVFSPNYILTYDDRKKGLKTHNLFWQQSVAMSFNTIFPVGTQAEFLDSERSIYPQLETDLRYYLTFNKRQQFAARLHVGAAVPITERAIVPYFDLYSIGGPNSLRGFSPRELGPGRSAPQGANLLSSGGYGNVIFETSFEFRQRLNSMIEIAPFFDAGNIWTYKTETEPLNTDFTTSTFLDELAFDAGLGFRFDLQFLILRVDIAKPLRVPYEDPLSDQVPPYQDAGEVPDKSLRFVLAFGYPF</sequence>
<dbReference type="EMBL" id="VOXD01000012">
    <property type="protein sequence ID" value="TXF89667.1"/>
    <property type="molecule type" value="Genomic_DNA"/>
</dbReference>
<protein>
    <submittedName>
        <fullName evidence="7">BamA/TamA family outer membrane protein</fullName>
    </submittedName>
</protein>
<dbReference type="AlphaFoldDB" id="A0A5C7FVP5"/>
<evidence type="ECO:0000313" key="7">
    <source>
        <dbReference type="EMBL" id="TXF89667.1"/>
    </source>
</evidence>
<accession>A0A5C7FVP5</accession>
<dbReference type="InterPro" id="IPR039910">
    <property type="entry name" value="D15-like"/>
</dbReference>
<comment type="subcellular location">
    <subcellularLocation>
        <location evidence="1">Membrane</location>
    </subcellularLocation>
</comment>
<keyword evidence="8" id="KW-1185">Reference proteome</keyword>
<gene>
    <name evidence="7" type="ORF">FUA23_09460</name>
</gene>
<dbReference type="OrthoDB" id="9814535at2"/>
<dbReference type="PANTHER" id="PTHR12815:SF47">
    <property type="entry name" value="TRANSLOCATION AND ASSEMBLY MODULE SUBUNIT TAMA"/>
    <property type="match status" value="1"/>
</dbReference>